<name>A0ABQ0B5H8_9FIRM</name>
<accession>A0ABQ0B5H8</accession>
<protein>
    <submittedName>
        <fullName evidence="1">Uncharacterized protein</fullName>
    </submittedName>
</protein>
<proteinExistence type="predicted"/>
<organism evidence="1 2">
    <name type="scientific">Blautia hominis</name>
    <dbReference type="NCBI Taxonomy" id="2025493"/>
    <lineage>
        <taxon>Bacteria</taxon>
        <taxon>Bacillati</taxon>
        <taxon>Bacillota</taxon>
        <taxon>Clostridia</taxon>
        <taxon>Lachnospirales</taxon>
        <taxon>Lachnospiraceae</taxon>
        <taxon>Blautia</taxon>
    </lineage>
</organism>
<reference evidence="1 2" key="1">
    <citation type="submission" date="2024-04" db="EMBL/GenBank/DDBJ databases">
        <title>Defined microbial consortia suppress multidrug-resistant proinflammatory Enterobacteriaceae via ecological control.</title>
        <authorList>
            <person name="Furuichi M."/>
            <person name="Kawaguchi T."/>
            <person name="Pust M."/>
            <person name="Yasuma K."/>
            <person name="Plichta D."/>
            <person name="Hasegawa N."/>
            <person name="Ohya T."/>
            <person name="Bhattarai S."/>
            <person name="Sasajima S."/>
            <person name="Aoto Y."/>
            <person name="Tuganbaev T."/>
            <person name="Yaginuma M."/>
            <person name="Ueda M."/>
            <person name="Okahashi N."/>
            <person name="Amafuji K."/>
            <person name="Kiridooshi Y."/>
            <person name="Sugita K."/>
            <person name="Strazar M."/>
            <person name="Skelly A."/>
            <person name="Suda W."/>
            <person name="Hattori M."/>
            <person name="Nakamoto N."/>
            <person name="Caballero S."/>
            <person name="Norman J."/>
            <person name="Olle B."/>
            <person name="Tanoue T."/>
            <person name="Arita M."/>
            <person name="Bucci V."/>
            <person name="Atarashi K."/>
            <person name="Xavier R."/>
            <person name="Honda K."/>
        </authorList>
    </citation>
    <scope>NUCLEOTIDE SEQUENCE [LARGE SCALE GENOMIC DNA]</scope>
    <source>
        <strain evidence="2">k04-0078-D8-1</strain>
    </source>
</reference>
<sequence length="56" mass="6170">MPGAGLPVAYVQKIKAVQAVIPGNVRIKTGVKTENVHWKRELGIVMHVTKTAKKDY</sequence>
<evidence type="ECO:0000313" key="1">
    <source>
        <dbReference type="EMBL" id="GAA6406643.1"/>
    </source>
</evidence>
<gene>
    <name evidence="1" type="ORF">K040078D81_07600</name>
</gene>
<dbReference type="EMBL" id="BAABYW010000001">
    <property type="protein sequence ID" value="GAA6406643.1"/>
    <property type="molecule type" value="Genomic_DNA"/>
</dbReference>
<comment type="caution">
    <text evidence="1">The sequence shown here is derived from an EMBL/GenBank/DDBJ whole genome shotgun (WGS) entry which is preliminary data.</text>
</comment>
<dbReference type="Proteomes" id="UP001600943">
    <property type="component" value="Unassembled WGS sequence"/>
</dbReference>
<keyword evidence="2" id="KW-1185">Reference proteome</keyword>
<evidence type="ECO:0000313" key="2">
    <source>
        <dbReference type="Proteomes" id="UP001600943"/>
    </source>
</evidence>